<keyword evidence="5" id="KW-0239">DNA-directed DNA polymerase</keyword>
<dbReference type="Gene3D" id="3.40.50.300">
    <property type="entry name" value="P-loop containing nucleotide triphosphate hydrolases"/>
    <property type="match status" value="1"/>
</dbReference>
<dbReference type="GO" id="GO:0009360">
    <property type="term" value="C:DNA polymerase III complex"/>
    <property type="evidence" value="ECO:0007669"/>
    <property type="project" value="TreeGrafter"/>
</dbReference>
<organism evidence="9 10">
    <name type="scientific">Gulosibacter chungangensis</name>
    <dbReference type="NCBI Taxonomy" id="979746"/>
    <lineage>
        <taxon>Bacteria</taxon>
        <taxon>Bacillati</taxon>
        <taxon>Actinomycetota</taxon>
        <taxon>Actinomycetes</taxon>
        <taxon>Micrococcales</taxon>
        <taxon>Microbacteriaceae</taxon>
        <taxon>Gulosibacter</taxon>
    </lineage>
</organism>
<dbReference type="EC" id="2.7.7.7" evidence="1"/>
<comment type="caution">
    <text evidence="9">The sequence shown here is derived from an EMBL/GenBank/DDBJ whole genome shotgun (WGS) entry which is preliminary data.</text>
</comment>
<feature type="domain" description="DNA polymerase III delta subunit-like C-terminal" evidence="8">
    <location>
        <begin position="219"/>
        <end position="331"/>
    </location>
</feature>
<accession>A0A7J5B923</accession>
<dbReference type="Gene3D" id="1.20.272.10">
    <property type="match status" value="1"/>
</dbReference>
<evidence type="ECO:0000259" key="8">
    <source>
        <dbReference type="Pfam" id="PF21694"/>
    </source>
</evidence>
<dbReference type="GO" id="GO:0003887">
    <property type="term" value="F:DNA-directed DNA polymerase activity"/>
    <property type="evidence" value="ECO:0007669"/>
    <property type="project" value="UniProtKB-KW"/>
</dbReference>
<dbReference type="NCBIfam" id="TIGR01128">
    <property type="entry name" value="holA"/>
    <property type="match status" value="1"/>
</dbReference>
<keyword evidence="2 9" id="KW-0808">Transferase</keyword>
<dbReference type="OrthoDB" id="8478864at2"/>
<proteinExistence type="inferred from homology"/>
<dbReference type="AlphaFoldDB" id="A0A7J5B923"/>
<dbReference type="InterPro" id="IPR005790">
    <property type="entry name" value="DNA_polIII_delta"/>
</dbReference>
<dbReference type="RefSeq" id="WP_158052840.1">
    <property type="nucleotide sequence ID" value="NZ_WBKB01000007.1"/>
</dbReference>
<dbReference type="PANTHER" id="PTHR34388:SF1">
    <property type="entry name" value="DNA POLYMERASE III SUBUNIT DELTA"/>
    <property type="match status" value="1"/>
</dbReference>
<evidence type="ECO:0000256" key="3">
    <source>
        <dbReference type="ARBA" id="ARBA00022695"/>
    </source>
</evidence>
<evidence type="ECO:0000256" key="2">
    <source>
        <dbReference type="ARBA" id="ARBA00022679"/>
    </source>
</evidence>
<gene>
    <name evidence="9" type="primary">holA</name>
    <name evidence="9" type="ORF">F8O05_11235</name>
</gene>
<evidence type="ECO:0000256" key="1">
    <source>
        <dbReference type="ARBA" id="ARBA00012417"/>
    </source>
</evidence>
<name>A0A7J5B923_9MICO</name>
<keyword evidence="3 9" id="KW-0548">Nucleotidyltransferase</keyword>
<keyword evidence="10" id="KW-1185">Reference proteome</keyword>
<evidence type="ECO:0000256" key="5">
    <source>
        <dbReference type="ARBA" id="ARBA00022932"/>
    </source>
</evidence>
<evidence type="ECO:0000256" key="4">
    <source>
        <dbReference type="ARBA" id="ARBA00022705"/>
    </source>
</evidence>
<dbReference type="InterPro" id="IPR027417">
    <property type="entry name" value="P-loop_NTPase"/>
</dbReference>
<protein>
    <recommendedName>
        <fullName evidence="1">DNA-directed DNA polymerase</fullName>
        <ecNumber evidence="1">2.7.7.7</ecNumber>
    </recommendedName>
</protein>
<dbReference type="PANTHER" id="PTHR34388">
    <property type="entry name" value="DNA POLYMERASE III SUBUNIT DELTA"/>
    <property type="match status" value="1"/>
</dbReference>
<keyword evidence="4" id="KW-0235">DNA replication</keyword>
<evidence type="ECO:0000313" key="9">
    <source>
        <dbReference type="EMBL" id="KAB1641889.1"/>
    </source>
</evidence>
<dbReference type="EMBL" id="WBKB01000007">
    <property type="protein sequence ID" value="KAB1641889.1"/>
    <property type="molecule type" value="Genomic_DNA"/>
</dbReference>
<reference evidence="9 10" key="1">
    <citation type="submission" date="2019-09" db="EMBL/GenBank/DDBJ databases">
        <title>Phylogeny of genus Pseudoclavibacter and closely related genus.</title>
        <authorList>
            <person name="Li Y."/>
        </authorList>
    </citation>
    <scope>NUCLEOTIDE SEQUENCE [LARGE SCALE GENOMIC DNA]</scope>
    <source>
        <strain evidence="9 10">KCTC 13959</strain>
    </source>
</reference>
<comment type="catalytic activity">
    <reaction evidence="7">
        <text>DNA(n) + a 2'-deoxyribonucleoside 5'-triphosphate = DNA(n+1) + diphosphate</text>
        <dbReference type="Rhea" id="RHEA:22508"/>
        <dbReference type="Rhea" id="RHEA-COMP:17339"/>
        <dbReference type="Rhea" id="RHEA-COMP:17340"/>
        <dbReference type="ChEBI" id="CHEBI:33019"/>
        <dbReference type="ChEBI" id="CHEBI:61560"/>
        <dbReference type="ChEBI" id="CHEBI:173112"/>
        <dbReference type="EC" id="2.7.7.7"/>
    </reaction>
</comment>
<dbReference type="SUPFAM" id="SSF48019">
    <property type="entry name" value="post-AAA+ oligomerization domain-like"/>
    <property type="match status" value="1"/>
</dbReference>
<dbReference type="GO" id="GO:0006261">
    <property type="term" value="P:DNA-templated DNA replication"/>
    <property type="evidence" value="ECO:0007669"/>
    <property type="project" value="TreeGrafter"/>
</dbReference>
<dbReference type="InterPro" id="IPR048466">
    <property type="entry name" value="DNA_pol3_delta-like_C"/>
</dbReference>
<dbReference type="GO" id="GO:0003677">
    <property type="term" value="F:DNA binding"/>
    <property type="evidence" value="ECO:0007669"/>
    <property type="project" value="InterPro"/>
</dbReference>
<evidence type="ECO:0000256" key="7">
    <source>
        <dbReference type="ARBA" id="ARBA00049244"/>
    </source>
</evidence>
<dbReference type="Pfam" id="PF21694">
    <property type="entry name" value="DNA_pol3_delta_C"/>
    <property type="match status" value="1"/>
</dbReference>
<dbReference type="Proteomes" id="UP000433493">
    <property type="component" value="Unassembled WGS sequence"/>
</dbReference>
<evidence type="ECO:0000313" key="10">
    <source>
        <dbReference type="Proteomes" id="UP000433493"/>
    </source>
</evidence>
<evidence type="ECO:0000256" key="6">
    <source>
        <dbReference type="ARBA" id="ARBA00034754"/>
    </source>
</evidence>
<dbReference type="InterPro" id="IPR008921">
    <property type="entry name" value="DNA_pol3_clamp-load_cplx_C"/>
</dbReference>
<dbReference type="SUPFAM" id="SSF52540">
    <property type="entry name" value="P-loop containing nucleoside triphosphate hydrolases"/>
    <property type="match status" value="1"/>
</dbReference>
<sequence length="342" mass="37015">MAATKGRGKASTKSRIPQVHWREVRPAPVVLVSGPEDFFASEAITGLRTILRTEDPSLEVHELDASSYAPGELTTLVSPSLFMEPRLVIADRVHQTVDAFLQEALAYVEAPIEGTTLILRHASGVRGKKLLDTVRAMPDAIEIPCLALKANELFDFTMAEFRSQRRRAEPQAVQALVAAFSNDLAELAAACRQLMSVSGDEDITAELVERYYGGRVETTGFKIADSAIAGRLAEALLLVRSGLDTGLNAVPIVAAFAMKLRMMAKVYGLGGSDAQVAKLVGGAPWQIGQARRESRGWSEPELANAIMLVAETDHLVKGGSRSPEYAVERLVRCVASRDFSRA</sequence>
<comment type="similarity">
    <text evidence="6">Belongs to the DNA polymerase HolA subunit family.</text>
</comment>